<dbReference type="AlphaFoldDB" id="A0A0A9FX15"/>
<proteinExistence type="predicted"/>
<evidence type="ECO:0000313" key="1">
    <source>
        <dbReference type="EMBL" id="JAE15759.1"/>
    </source>
</evidence>
<sequence length="37" mass="4509">MVCYYAIFNQEFRYIIGNQYLSLLCIPFKQILRCLCQ</sequence>
<accession>A0A0A9FX15</accession>
<reference evidence="1" key="1">
    <citation type="submission" date="2014-09" db="EMBL/GenBank/DDBJ databases">
        <authorList>
            <person name="Magalhaes I.L.F."/>
            <person name="Oliveira U."/>
            <person name="Santos F.R."/>
            <person name="Vidigal T.H.D.A."/>
            <person name="Brescovit A.D."/>
            <person name="Santos A.J."/>
        </authorList>
    </citation>
    <scope>NUCLEOTIDE SEQUENCE</scope>
    <source>
        <tissue evidence="1">Shoot tissue taken approximately 20 cm above the soil surface</tissue>
    </source>
</reference>
<reference evidence="1" key="2">
    <citation type="journal article" date="2015" name="Data Brief">
        <title>Shoot transcriptome of the giant reed, Arundo donax.</title>
        <authorList>
            <person name="Barrero R.A."/>
            <person name="Guerrero F.D."/>
            <person name="Moolhuijzen P."/>
            <person name="Goolsby J.A."/>
            <person name="Tidwell J."/>
            <person name="Bellgard S.E."/>
            <person name="Bellgard M.I."/>
        </authorList>
    </citation>
    <scope>NUCLEOTIDE SEQUENCE</scope>
    <source>
        <tissue evidence="1">Shoot tissue taken approximately 20 cm above the soil surface</tissue>
    </source>
</reference>
<name>A0A0A9FX15_ARUDO</name>
<protein>
    <submittedName>
        <fullName evidence="1">Uncharacterized protein</fullName>
    </submittedName>
</protein>
<organism evidence="1">
    <name type="scientific">Arundo donax</name>
    <name type="common">Giant reed</name>
    <name type="synonym">Donax arundinaceus</name>
    <dbReference type="NCBI Taxonomy" id="35708"/>
    <lineage>
        <taxon>Eukaryota</taxon>
        <taxon>Viridiplantae</taxon>
        <taxon>Streptophyta</taxon>
        <taxon>Embryophyta</taxon>
        <taxon>Tracheophyta</taxon>
        <taxon>Spermatophyta</taxon>
        <taxon>Magnoliopsida</taxon>
        <taxon>Liliopsida</taxon>
        <taxon>Poales</taxon>
        <taxon>Poaceae</taxon>
        <taxon>PACMAD clade</taxon>
        <taxon>Arundinoideae</taxon>
        <taxon>Arundineae</taxon>
        <taxon>Arundo</taxon>
    </lineage>
</organism>
<dbReference type="EMBL" id="GBRH01182137">
    <property type="protein sequence ID" value="JAE15759.1"/>
    <property type="molecule type" value="Transcribed_RNA"/>
</dbReference>